<name>A0AAD9NEZ9_9ANNE</name>
<proteinExistence type="predicted"/>
<dbReference type="Proteomes" id="UP001208570">
    <property type="component" value="Unassembled WGS sequence"/>
</dbReference>
<evidence type="ECO:0000313" key="1">
    <source>
        <dbReference type="EMBL" id="KAK2164769.1"/>
    </source>
</evidence>
<accession>A0AAD9NEZ9</accession>
<protein>
    <submittedName>
        <fullName evidence="1">Uncharacterized protein</fullName>
    </submittedName>
</protein>
<keyword evidence="2" id="KW-1185">Reference proteome</keyword>
<reference evidence="1" key="1">
    <citation type="journal article" date="2023" name="Mol. Biol. Evol.">
        <title>Third-Generation Sequencing Reveals the Adaptive Role of the Epigenome in Three Deep-Sea Polychaetes.</title>
        <authorList>
            <person name="Perez M."/>
            <person name="Aroh O."/>
            <person name="Sun Y."/>
            <person name="Lan Y."/>
            <person name="Juniper S.K."/>
            <person name="Young C.R."/>
            <person name="Angers B."/>
            <person name="Qian P.Y."/>
        </authorList>
    </citation>
    <scope>NUCLEOTIDE SEQUENCE</scope>
    <source>
        <strain evidence="1">P08H-3</strain>
    </source>
</reference>
<gene>
    <name evidence="1" type="ORF">LSH36_59g08041</name>
</gene>
<dbReference type="AlphaFoldDB" id="A0AAD9NEZ9"/>
<sequence length="28" mass="3488">MTFSQLLYFKPVHYMYIWQIMVVCLFSV</sequence>
<evidence type="ECO:0000313" key="2">
    <source>
        <dbReference type="Proteomes" id="UP001208570"/>
    </source>
</evidence>
<comment type="caution">
    <text evidence="1">The sequence shown here is derived from an EMBL/GenBank/DDBJ whole genome shotgun (WGS) entry which is preliminary data.</text>
</comment>
<organism evidence="1 2">
    <name type="scientific">Paralvinella palmiformis</name>
    <dbReference type="NCBI Taxonomy" id="53620"/>
    <lineage>
        <taxon>Eukaryota</taxon>
        <taxon>Metazoa</taxon>
        <taxon>Spiralia</taxon>
        <taxon>Lophotrochozoa</taxon>
        <taxon>Annelida</taxon>
        <taxon>Polychaeta</taxon>
        <taxon>Sedentaria</taxon>
        <taxon>Canalipalpata</taxon>
        <taxon>Terebellida</taxon>
        <taxon>Terebelliformia</taxon>
        <taxon>Alvinellidae</taxon>
        <taxon>Paralvinella</taxon>
    </lineage>
</organism>
<dbReference type="EMBL" id="JAODUP010000059">
    <property type="protein sequence ID" value="KAK2164769.1"/>
    <property type="molecule type" value="Genomic_DNA"/>
</dbReference>